<dbReference type="KEGG" id="sci:B446_14980"/>
<protein>
    <recommendedName>
        <fullName evidence="4">Secreted protein</fullName>
    </recommendedName>
</protein>
<keyword evidence="3" id="KW-1185">Reference proteome</keyword>
<reference evidence="2 3" key="2">
    <citation type="journal article" date="2013" name="J. Biotechnol.">
        <title>Complete genome sequence of the kirromycin producer Streptomyces collinus Tu 365 consisting of a linear chromosome and two linear plasmids.</title>
        <authorList>
            <person name="Ruckert C."/>
            <person name="Szczepanowski R."/>
            <person name="Albersmeier A."/>
            <person name="Goesmann A."/>
            <person name="Iftime D."/>
            <person name="Musiol E.M."/>
            <person name="Blin K."/>
            <person name="Wohlleben W."/>
            <person name="Puhler A."/>
            <person name="Kalinowski J."/>
            <person name="Weber T."/>
        </authorList>
    </citation>
    <scope>NUCLEOTIDE SEQUENCE [LARGE SCALE GENOMIC DNA]</scope>
    <source>
        <strain evidence="3">DSM 40733 / Tue 365</strain>
    </source>
</reference>
<feature type="chain" id="PRO_5004533116" description="Secreted protein" evidence="1">
    <location>
        <begin position="30"/>
        <end position="123"/>
    </location>
</feature>
<evidence type="ECO:0000313" key="2">
    <source>
        <dbReference type="EMBL" id="AGS69814.1"/>
    </source>
</evidence>
<dbReference type="Proteomes" id="UP000015423">
    <property type="component" value="Chromosome"/>
</dbReference>
<accession>S5V3V5</accession>
<dbReference type="EMBL" id="CP006259">
    <property type="protein sequence ID" value="AGS69814.1"/>
    <property type="molecule type" value="Genomic_DNA"/>
</dbReference>
<name>S5V3V5_STRC3</name>
<dbReference type="PATRIC" id="fig|1214242.5.peg.3069"/>
<proteinExistence type="predicted"/>
<dbReference type="STRING" id="1214242.B446_14980"/>
<gene>
    <name evidence="2" type="ORF">B446_14980</name>
</gene>
<evidence type="ECO:0008006" key="4">
    <source>
        <dbReference type="Google" id="ProtNLM"/>
    </source>
</evidence>
<reference evidence="3" key="1">
    <citation type="submission" date="2012-10" db="EMBL/GenBank/DDBJ databases">
        <title>The complete genome sequence of Streptomyces collinus Tu 365.</title>
        <authorList>
            <person name="Ruckert C."/>
            <person name="Szczepanowski R."/>
            <person name="Goesmann A."/>
            <person name="Pross E.K."/>
            <person name="Musiol E.M."/>
            <person name="Blin K."/>
            <person name="Wohlleben W."/>
            <person name="Puhler A."/>
            <person name="Weber T."/>
            <person name="Kalinowski J."/>
        </authorList>
    </citation>
    <scope>NUCLEOTIDE SEQUENCE [LARGE SCALE GENOMIC DNA]</scope>
    <source>
        <strain evidence="3">DSM 40733 / Tue 365</strain>
    </source>
</reference>
<organism evidence="2 3">
    <name type="scientific">Streptomyces collinus (strain DSM 40733 / Tue 365)</name>
    <dbReference type="NCBI Taxonomy" id="1214242"/>
    <lineage>
        <taxon>Bacteria</taxon>
        <taxon>Bacillati</taxon>
        <taxon>Actinomycetota</taxon>
        <taxon>Actinomycetes</taxon>
        <taxon>Kitasatosporales</taxon>
        <taxon>Streptomycetaceae</taxon>
        <taxon>Streptomyces</taxon>
    </lineage>
</organism>
<dbReference type="HOGENOM" id="CLU_2013971_0_0_11"/>
<dbReference type="RefSeq" id="WP_020940285.1">
    <property type="nucleotide sequence ID" value="NC_021985.1"/>
</dbReference>
<dbReference type="AlphaFoldDB" id="S5V3V5"/>
<evidence type="ECO:0000256" key="1">
    <source>
        <dbReference type="SAM" id="SignalP"/>
    </source>
</evidence>
<evidence type="ECO:0000313" key="3">
    <source>
        <dbReference type="Proteomes" id="UP000015423"/>
    </source>
</evidence>
<keyword evidence="1" id="KW-0732">Signal</keyword>
<sequence length="123" mass="12468">MRSNKVNAAAGLVGAVVLGLSWAVPAAAAADGTAPQEAARAVRFCGVDRTTGLGVSAGTDVSCGAALGVAAAYTRVWQRAGGAPVDVHTDGATWACRERRGDPDPYQECLDVNDGGRRVLLTS</sequence>
<dbReference type="eggNOG" id="ENOG5031SKT">
    <property type="taxonomic scope" value="Bacteria"/>
</dbReference>
<feature type="signal peptide" evidence="1">
    <location>
        <begin position="1"/>
        <end position="29"/>
    </location>
</feature>